<feature type="region of interest" description="Disordered" evidence="1">
    <location>
        <begin position="31"/>
        <end position="58"/>
    </location>
</feature>
<feature type="compositionally biased region" description="Polar residues" evidence="1">
    <location>
        <begin position="42"/>
        <end position="51"/>
    </location>
</feature>
<dbReference type="Proteomes" id="UP001219934">
    <property type="component" value="Unassembled WGS sequence"/>
</dbReference>
<dbReference type="AlphaFoldDB" id="A0AAD6AP04"/>
<evidence type="ECO:0000256" key="1">
    <source>
        <dbReference type="SAM" id="MobiDB-lite"/>
    </source>
</evidence>
<organism evidence="2 3">
    <name type="scientific">Pogonophryne albipinna</name>
    <dbReference type="NCBI Taxonomy" id="1090488"/>
    <lineage>
        <taxon>Eukaryota</taxon>
        <taxon>Metazoa</taxon>
        <taxon>Chordata</taxon>
        <taxon>Craniata</taxon>
        <taxon>Vertebrata</taxon>
        <taxon>Euteleostomi</taxon>
        <taxon>Actinopterygii</taxon>
        <taxon>Neopterygii</taxon>
        <taxon>Teleostei</taxon>
        <taxon>Neoteleostei</taxon>
        <taxon>Acanthomorphata</taxon>
        <taxon>Eupercaria</taxon>
        <taxon>Perciformes</taxon>
        <taxon>Notothenioidei</taxon>
        <taxon>Pogonophryne</taxon>
    </lineage>
</organism>
<protein>
    <submittedName>
        <fullName evidence="2">Uncharacterized protein</fullName>
    </submittedName>
</protein>
<comment type="caution">
    <text evidence="2">The sequence shown here is derived from an EMBL/GenBank/DDBJ whole genome shotgun (WGS) entry which is preliminary data.</text>
</comment>
<keyword evidence="3" id="KW-1185">Reference proteome</keyword>
<evidence type="ECO:0000313" key="2">
    <source>
        <dbReference type="EMBL" id="KAJ4929075.1"/>
    </source>
</evidence>
<proteinExistence type="predicted"/>
<sequence>MAQQQDFLPEQKKTQEDQTLLDLAQKSYLETDIDNVRRNDQSQEVETTPQQEIDERNVIPPPPQFCEGFELKCPFPEFHRDFPRYPCRSASLPRGTNMVPDEEMNIISLLPLSSFPPTLPFLSTLAQSLSLSIFPLACCWSGVREAQAAGFVSLSLRDEALRERQADYSMKAVSPEGNKVASEDAVRRLNRKLDLPESLTLHIHPSRPHISSPRCLP</sequence>
<name>A0AAD6AP04_9TELE</name>
<evidence type="ECO:0000313" key="3">
    <source>
        <dbReference type="Proteomes" id="UP001219934"/>
    </source>
</evidence>
<dbReference type="EMBL" id="JAPTMU010000017">
    <property type="protein sequence ID" value="KAJ4929075.1"/>
    <property type="molecule type" value="Genomic_DNA"/>
</dbReference>
<accession>A0AAD6AP04</accession>
<gene>
    <name evidence="2" type="ORF">JOQ06_004695</name>
</gene>
<reference evidence="2" key="1">
    <citation type="submission" date="2022-11" db="EMBL/GenBank/DDBJ databases">
        <title>Chromosome-level genome of Pogonophryne albipinna.</title>
        <authorList>
            <person name="Jo E."/>
        </authorList>
    </citation>
    <scope>NUCLEOTIDE SEQUENCE</scope>
    <source>
        <strain evidence="2">SGF0006</strain>
        <tissue evidence="2">Muscle</tissue>
    </source>
</reference>
<feature type="non-terminal residue" evidence="2">
    <location>
        <position position="1"/>
    </location>
</feature>